<evidence type="ECO:0008006" key="4">
    <source>
        <dbReference type="Google" id="ProtNLM"/>
    </source>
</evidence>
<keyword evidence="1" id="KW-0472">Membrane</keyword>
<dbReference type="EMBL" id="BAAAQM010000065">
    <property type="protein sequence ID" value="GAA1999541.1"/>
    <property type="molecule type" value="Genomic_DNA"/>
</dbReference>
<keyword evidence="1" id="KW-0812">Transmembrane</keyword>
<feature type="transmembrane region" description="Helical" evidence="1">
    <location>
        <begin position="6"/>
        <end position="22"/>
    </location>
</feature>
<evidence type="ECO:0000313" key="3">
    <source>
        <dbReference type="Proteomes" id="UP001499854"/>
    </source>
</evidence>
<organism evidence="2 3">
    <name type="scientific">Catenulispora subtropica</name>
    <dbReference type="NCBI Taxonomy" id="450798"/>
    <lineage>
        <taxon>Bacteria</taxon>
        <taxon>Bacillati</taxon>
        <taxon>Actinomycetota</taxon>
        <taxon>Actinomycetes</taxon>
        <taxon>Catenulisporales</taxon>
        <taxon>Catenulisporaceae</taxon>
        <taxon>Catenulispora</taxon>
    </lineage>
</organism>
<accession>A0ABN2T5W0</accession>
<sequence>MGWLDVVGWAASAVLVWSLLQAGQVRFRAFNLLGCLVLIVFNWALGIWPQVGLNVVLGAIDGYFLYRLLSTRHDERQYQVVPVRNDDTFLDYVLRVHGDDIRAFNPGFRRETGPGRHAYLVMTGDALVGVVLVRALDEHTAQVELDYVTKPYRDFTPGEFVYRSSRLFTDHGFRKVLSPPGEVAPYYDRIGFKRAGESFVLEY</sequence>
<protein>
    <recommendedName>
        <fullName evidence="4">N-acetyltransferase domain-containing protein</fullName>
    </recommendedName>
</protein>
<comment type="caution">
    <text evidence="2">The sequence shown here is derived from an EMBL/GenBank/DDBJ whole genome shotgun (WGS) entry which is preliminary data.</text>
</comment>
<gene>
    <name evidence="2" type="ORF">GCM10009838_76210</name>
</gene>
<dbReference type="Proteomes" id="UP001499854">
    <property type="component" value="Unassembled WGS sequence"/>
</dbReference>
<proteinExistence type="predicted"/>
<evidence type="ECO:0000313" key="2">
    <source>
        <dbReference type="EMBL" id="GAA1999541.1"/>
    </source>
</evidence>
<dbReference type="RefSeq" id="WP_344662066.1">
    <property type="nucleotide sequence ID" value="NZ_BAAAQM010000065.1"/>
</dbReference>
<reference evidence="2 3" key="1">
    <citation type="journal article" date="2019" name="Int. J. Syst. Evol. Microbiol.">
        <title>The Global Catalogue of Microorganisms (GCM) 10K type strain sequencing project: providing services to taxonomists for standard genome sequencing and annotation.</title>
        <authorList>
            <consortium name="The Broad Institute Genomics Platform"/>
            <consortium name="The Broad Institute Genome Sequencing Center for Infectious Disease"/>
            <person name="Wu L."/>
            <person name="Ma J."/>
        </authorList>
    </citation>
    <scope>NUCLEOTIDE SEQUENCE [LARGE SCALE GENOMIC DNA]</scope>
    <source>
        <strain evidence="2 3">JCM 16013</strain>
    </source>
</reference>
<name>A0ABN2T5W0_9ACTN</name>
<feature type="transmembrane region" description="Helical" evidence="1">
    <location>
        <begin position="29"/>
        <end position="45"/>
    </location>
</feature>
<evidence type="ECO:0000256" key="1">
    <source>
        <dbReference type="SAM" id="Phobius"/>
    </source>
</evidence>
<keyword evidence="3" id="KW-1185">Reference proteome</keyword>
<keyword evidence="1" id="KW-1133">Transmembrane helix</keyword>